<accession>A0A6G7J4W8</accession>
<evidence type="ECO:0000313" key="2">
    <source>
        <dbReference type="Proteomes" id="UP000502928"/>
    </source>
</evidence>
<gene>
    <name evidence="1" type="ORF">GVT53_14980</name>
</gene>
<dbReference type="Proteomes" id="UP000502928">
    <property type="component" value="Chromosome"/>
</dbReference>
<protein>
    <submittedName>
        <fullName evidence="1">Uncharacterized protein</fullName>
    </submittedName>
</protein>
<dbReference type="AlphaFoldDB" id="A0A6G7J4W8"/>
<keyword evidence="2" id="KW-1185">Reference proteome</keyword>
<sequence length="98" mass="11078">MEIIWNNSGTERSMSHQRRINLEYAVRLQVVKILIKEAEHLMNYLSLVTIEINSSNGNVSVHKETPEPLYSKIAINLEQPSCKKVPDTSSPVLAAVNF</sequence>
<evidence type="ECO:0000313" key="1">
    <source>
        <dbReference type="EMBL" id="QII45921.1"/>
    </source>
</evidence>
<organism evidence="1 2">
    <name type="scientific">Flagellimonas oceani</name>
    <dbReference type="NCBI Taxonomy" id="2698672"/>
    <lineage>
        <taxon>Bacteria</taxon>
        <taxon>Pseudomonadati</taxon>
        <taxon>Bacteroidota</taxon>
        <taxon>Flavobacteriia</taxon>
        <taxon>Flavobacteriales</taxon>
        <taxon>Flavobacteriaceae</taxon>
        <taxon>Flagellimonas</taxon>
    </lineage>
</organism>
<dbReference type="KEGG" id="mut:GVT53_14980"/>
<dbReference type="EMBL" id="CP049616">
    <property type="protein sequence ID" value="QII45921.1"/>
    <property type="molecule type" value="Genomic_DNA"/>
</dbReference>
<reference evidence="1 2" key="1">
    <citation type="submission" date="2020-02" db="EMBL/GenBank/DDBJ databases">
        <title>Complete genome of Muricauda sp. 501str8.</title>
        <authorList>
            <person name="Dong B."/>
            <person name="Zhu S."/>
            <person name="Yang J."/>
            <person name="Chen J."/>
        </authorList>
    </citation>
    <scope>NUCLEOTIDE SEQUENCE [LARGE SCALE GENOMIC DNA]</scope>
    <source>
        <strain evidence="1 2">501str8</strain>
    </source>
</reference>
<name>A0A6G7J4W8_9FLAO</name>
<proteinExistence type="predicted"/>
<dbReference type="RefSeq" id="WP_166249305.1">
    <property type="nucleotide sequence ID" value="NZ_CP049616.1"/>
</dbReference>